<feature type="signal peptide" evidence="1">
    <location>
        <begin position="1"/>
        <end position="27"/>
    </location>
</feature>
<feature type="chain" id="PRO_5040168884" description="Thiaminase-2/PQQC domain-containing protein" evidence="1">
    <location>
        <begin position="28"/>
        <end position="559"/>
    </location>
</feature>
<keyword evidence="3" id="KW-1185">Reference proteome</keyword>
<reference evidence="2" key="1">
    <citation type="submission" date="2022-02" db="EMBL/GenBank/DDBJ databases">
        <authorList>
            <person name="Henning P.M."/>
            <person name="McCubbin A.G."/>
            <person name="Shore J.S."/>
        </authorList>
    </citation>
    <scope>NUCLEOTIDE SEQUENCE</scope>
    <source>
        <strain evidence="2">F60SS</strain>
        <tissue evidence="2">Leaves</tissue>
    </source>
</reference>
<reference evidence="2" key="2">
    <citation type="journal article" date="2023" name="Plants (Basel)">
        <title>Annotation of the Turnera subulata (Passifloraceae) Draft Genome Reveals the S-Locus Evolved after the Divergence of Turneroideae from Passifloroideae in a Stepwise Manner.</title>
        <authorList>
            <person name="Henning P.M."/>
            <person name="Roalson E.H."/>
            <person name="Mir W."/>
            <person name="McCubbin A.G."/>
            <person name="Shore J.S."/>
        </authorList>
    </citation>
    <scope>NUCLEOTIDE SEQUENCE</scope>
    <source>
        <strain evidence="2">F60SS</strain>
    </source>
</reference>
<evidence type="ECO:0000256" key="1">
    <source>
        <dbReference type="SAM" id="SignalP"/>
    </source>
</evidence>
<sequence>MPSRRNLLISVASSVSLIAYLSGRAAGGEDSFADRVWNDCRPEALYALYTPFVVSLAAGNLDFESYVQYIFQDIEYGKTATIASGLALESAVDPDAKAIFAMFKKGDEDGAIDSQKWLDEHRPGANYPINDATKNYKKFLLDTAHGKIEGYEKPFTGPIVSVFSLASFIPCWKLYYFIGKQIVAAIGNYQDNPYKDWIEGNADDTLGEEIAKIDGVFNKIAASLTREELGIVEKVYRKGMICEIEFFLAQPLFQHTSVPLTRELSNAKEQLSMFSSFDGTGSVVDSSEILATLAISSSADDQAGLKSTWGHLFAQYNEEYELEVENLSSSQRKEFNYDTVLKAFEKFSDIESAKNLRVTESGALKGIKVGDIKKTGEHIILLQDFIKFFDRIAKRQNLDSKTHVISTSWSTGLIEAAFSSVHLNALKVHANELASKESVTTGGINGTIVSPAIKVEVLEAIVKRQSKKLSVYVGKSVEDLLCLLKADIGIVIGQSSSLKRVGTQLGVTFKSLISGSIIIQKDIVKGGRPNWTGSSGTLYTVSSWNEIDAFILGWKNHFG</sequence>
<dbReference type="AlphaFoldDB" id="A0A9Q0JR64"/>
<comment type="caution">
    <text evidence="2">The sequence shown here is derived from an EMBL/GenBank/DDBJ whole genome shotgun (WGS) entry which is preliminary data.</text>
</comment>
<dbReference type="InterPro" id="IPR016084">
    <property type="entry name" value="Haem_Oase-like_multi-hlx"/>
</dbReference>
<dbReference type="InterPro" id="IPR036412">
    <property type="entry name" value="HAD-like_sf"/>
</dbReference>
<dbReference type="EMBL" id="JAKUCV010000164">
    <property type="protein sequence ID" value="KAJ4850994.1"/>
    <property type="molecule type" value="Genomic_DNA"/>
</dbReference>
<evidence type="ECO:0000313" key="2">
    <source>
        <dbReference type="EMBL" id="KAJ4850994.1"/>
    </source>
</evidence>
<keyword evidence="1" id="KW-0732">Signal</keyword>
<gene>
    <name evidence="2" type="ORF">Tsubulata_026800</name>
</gene>
<dbReference type="Gene3D" id="3.40.50.1000">
    <property type="entry name" value="HAD superfamily/HAD-like"/>
    <property type="match status" value="1"/>
</dbReference>
<evidence type="ECO:0000313" key="3">
    <source>
        <dbReference type="Proteomes" id="UP001141552"/>
    </source>
</evidence>
<dbReference type="SUPFAM" id="SSF48613">
    <property type="entry name" value="Heme oxygenase-like"/>
    <property type="match status" value="1"/>
</dbReference>
<dbReference type="OrthoDB" id="10255128at2759"/>
<organism evidence="2 3">
    <name type="scientific">Turnera subulata</name>
    <dbReference type="NCBI Taxonomy" id="218843"/>
    <lineage>
        <taxon>Eukaryota</taxon>
        <taxon>Viridiplantae</taxon>
        <taxon>Streptophyta</taxon>
        <taxon>Embryophyta</taxon>
        <taxon>Tracheophyta</taxon>
        <taxon>Spermatophyta</taxon>
        <taxon>Magnoliopsida</taxon>
        <taxon>eudicotyledons</taxon>
        <taxon>Gunneridae</taxon>
        <taxon>Pentapetalae</taxon>
        <taxon>rosids</taxon>
        <taxon>fabids</taxon>
        <taxon>Malpighiales</taxon>
        <taxon>Passifloraceae</taxon>
        <taxon>Turnera</taxon>
    </lineage>
</organism>
<dbReference type="PANTHER" id="PTHR43198">
    <property type="entry name" value="BIFUNCTIONAL TH2 PROTEIN"/>
    <property type="match status" value="1"/>
</dbReference>
<dbReference type="InterPro" id="IPR050967">
    <property type="entry name" value="Thiamine_Salvage_TenA"/>
</dbReference>
<accession>A0A9Q0JR64</accession>
<protein>
    <recommendedName>
        <fullName evidence="4">Thiaminase-2/PQQC domain-containing protein</fullName>
    </recommendedName>
</protein>
<dbReference type="SUPFAM" id="SSF56784">
    <property type="entry name" value="HAD-like"/>
    <property type="match status" value="1"/>
</dbReference>
<dbReference type="Gene3D" id="1.20.910.10">
    <property type="entry name" value="Heme oxygenase-like"/>
    <property type="match status" value="1"/>
</dbReference>
<evidence type="ECO:0008006" key="4">
    <source>
        <dbReference type="Google" id="ProtNLM"/>
    </source>
</evidence>
<dbReference type="Proteomes" id="UP001141552">
    <property type="component" value="Unassembled WGS sequence"/>
</dbReference>
<dbReference type="PANTHER" id="PTHR43198:SF2">
    <property type="entry name" value="SI:CH1073-67J19.1-RELATED"/>
    <property type="match status" value="1"/>
</dbReference>
<dbReference type="GO" id="GO:0005829">
    <property type="term" value="C:cytosol"/>
    <property type="evidence" value="ECO:0007669"/>
    <property type="project" value="TreeGrafter"/>
</dbReference>
<dbReference type="InterPro" id="IPR023214">
    <property type="entry name" value="HAD_sf"/>
</dbReference>
<name>A0A9Q0JR64_9ROSI</name>
<proteinExistence type="predicted"/>